<keyword evidence="13" id="KW-1185">Reference proteome</keyword>
<dbReference type="Proteomes" id="UP000008631">
    <property type="component" value="Chromosome"/>
</dbReference>
<evidence type="ECO:0000313" key="12">
    <source>
        <dbReference type="EMBL" id="ADV62412.1"/>
    </source>
</evidence>
<dbReference type="GO" id="GO:0016787">
    <property type="term" value="F:hydrolase activity"/>
    <property type="evidence" value="ECO:0007669"/>
    <property type="project" value="UniProtKB-KW"/>
</dbReference>
<comment type="catalytic activity">
    <reaction evidence="7">
        <text>Couples ATP hydrolysis with the unwinding of duplex DNA by translocating in the 3'-5' direction.</text>
        <dbReference type="EC" id="5.6.2.4"/>
    </reaction>
</comment>
<dbReference type="Gene3D" id="3.40.50.300">
    <property type="entry name" value="P-loop containing nucleotide triphosphate hydrolases"/>
    <property type="match status" value="2"/>
</dbReference>
<dbReference type="PROSITE" id="PS51192">
    <property type="entry name" value="HELICASE_ATP_BIND_1"/>
    <property type="match status" value="1"/>
</dbReference>
<evidence type="ECO:0000256" key="1">
    <source>
        <dbReference type="ARBA" id="ARBA00006637"/>
    </source>
</evidence>
<evidence type="ECO:0000256" key="4">
    <source>
        <dbReference type="ARBA" id="ARBA00022806"/>
    </source>
</evidence>
<sequence>MQYQPTNPLIVQGDKTVLLEVDNPLYAEARDALATFAELEKSPEHIHTYRLSPLSLWNAAAAGMTADEMLKALETYSKFPLPMNLGPDLRETVSRYGRIKLTRVDGELRLTTDDPALFEEMARRKGVKEFLGERLGPTTFHIDDAHRGVIKQGLIAAGYPAEDLAGYVEGADLPINLRSLTVSGHAFRVRDYQRMAVEAYHAGGDVRGGSGVVVLPCGAGKTIVGLAAMAAVQKHTLILTTSTTSVEQWRRELLDKTDLDESLLGLYTGEAKEKSIKPVTLATYQIVTYRPKRGEDFPHFHLFQSMDWGLIIYDEVHLLPAPVFRITADIQARRRLGLTATLVREDGREEDVFSLIGPKKFDVPWRVLEQKGWIAQARCHEIRLSLPDDQKMEYALAELRDKFRIASENPAKEEIVAQLLEHFNEPDDRVLIIGQYLKQLRRIAQRFGLPLITGQTSNAERERLYQRLRNGELKRLVLSKVGNFAIDLPDANVMIQVSGTFGSRQEEAQRLGRILRPKMNTDSAHFFSLVTRDTRELDFAHHRQLFLTEQGYSYEILDGSEVETFARV</sequence>
<dbReference type="STRING" id="575540.Isop_1830"/>
<accession>E8R1Y0</accession>
<dbReference type="InterPro" id="IPR027417">
    <property type="entry name" value="P-loop_NTPase"/>
</dbReference>
<dbReference type="InterPro" id="IPR050615">
    <property type="entry name" value="ATP-dep_DNA_Helicase"/>
</dbReference>
<dbReference type="HOGENOM" id="CLU_008213_4_0_0"/>
<dbReference type="EMBL" id="CP002353">
    <property type="protein sequence ID" value="ADV62412.1"/>
    <property type="molecule type" value="Genomic_DNA"/>
</dbReference>
<dbReference type="RefSeq" id="WP_013564700.1">
    <property type="nucleotide sequence ID" value="NC_014962.1"/>
</dbReference>
<dbReference type="InParanoid" id="E8R1Y0"/>
<dbReference type="AlphaFoldDB" id="E8R1Y0"/>
<keyword evidence="6" id="KW-0413">Isomerase</keyword>
<evidence type="ECO:0000313" key="13">
    <source>
        <dbReference type="Proteomes" id="UP000008631"/>
    </source>
</evidence>
<dbReference type="EC" id="5.6.2.4" evidence="8"/>
<evidence type="ECO:0000259" key="11">
    <source>
        <dbReference type="PROSITE" id="PS51194"/>
    </source>
</evidence>
<feature type="domain" description="Helicase C-terminal" evidence="11">
    <location>
        <begin position="415"/>
        <end position="568"/>
    </location>
</feature>
<dbReference type="GO" id="GO:0003677">
    <property type="term" value="F:DNA binding"/>
    <property type="evidence" value="ECO:0007669"/>
    <property type="project" value="InterPro"/>
</dbReference>
<dbReference type="CDD" id="cd18789">
    <property type="entry name" value="SF2_C_XPB"/>
    <property type="match status" value="1"/>
</dbReference>
<keyword evidence="4" id="KW-0347">Helicase</keyword>
<keyword evidence="3" id="KW-0378">Hydrolase</keyword>
<organism evidence="12 13">
    <name type="scientific">Isosphaera pallida (strain ATCC 43644 / DSM 9630 / IS1B)</name>
    <dbReference type="NCBI Taxonomy" id="575540"/>
    <lineage>
        <taxon>Bacteria</taxon>
        <taxon>Pseudomonadati</taxon>
        <taxon>Planctomycetota</taxon>
        <taxon>Planctomycetia</taxon>
        <taxon>Isosphaerales</taxon>
        <taxon>Isosphaeraceae</taxon>
        <taxon>Isosphaera</taxon>
    </lineage>
</organism>
<evidence type="ECO:0000256" key="5">
    <source>
        <dbReference type="ARBA" id="ARBA00022840"/>
    </source>
</evidence>
<dbReference type="PANTHER" id="PTHR11274:SF0">
    <property type="entry name" value="GENERAL TRANSCRIPTION AND DNA REPAIR FACTOR IIH HELICASE SUBUNIT XPB"/>
    <property type="match status" value="1"/>
</dbReference>
<dbReference type="PRINTS" id="PR00851">
    <property type="entry name" value="XRODRMPGMNTB"/>
</dbReference>
<dbReference type="NCBIfam" id="NF045503">
    <property type="entry name" value="repair_heli_XPB"/>
    <property type="match status" value="1"/>
</dbReference>
<dbReference type="GO" id="GO:0043138">
    <property type="term" value="F:3'-5' DNA helicase activity"/>
    <property type="evidence" value="ECO:0007669"/>
    <property type="project" value="UniProtKB-EC"/>
</dbReference>
<dbReference type="Pfam" id="PF16203">
    <property type="entry name" value="ERCC3_RAD25_C"/>
    <property type="match status" value="1"/>
</dbReference>
<evidence type="ECO:0000256" key="9">
    <source>
        <dbReference type="ARBA" id="ARBA00048988"/>
    </source>
</evidence>
<dbReference type="eggNOG" id="COG1061">
    <property type="taxonomic scope" value="Bacteria"/>
</dbReference>
<dbReference type="PROSITE" id="PS51194">
    <property type="entry name" value="HELICASE_CTER"/>
    <property type="match status" value="1"/>
</dbReference>
<name>E8R1Y0_ISOPI</name>
<comment type="catalytic activity">
    <reaction evidence="9">
        <text>ATP + H2O = ADP + phosphate + H(+)</text>
        <dbReference type="Rhea" id="RHEA:13065"/>
        <dbReference type="ChEBI" id="CHEBI:15377"/>
        <dbReference type="ChEBI" id="CHEBI:15378"/>
        <dbReference type="ChEBI" id="CHEBI:30616"/>
        <dbReference type="ChEBI" id="CHEBI:43474"/>
        <dbReference type="ChEBI" id="CHEBI:456216"/>
        <dbReference type="EC" id="5.6.2.4"/>
    </reaction>
</comment>
<dbReference type="SMART" id="SM00487">
    <property type="entry name" value="DEXDc"/>
    <property type="match status" value="1"/>
</dbReference>
<evidence type="ECO:0000259" key="10">
    <source>
        <dbReference type="PROSITE" id="PS51192"/>
    </source>
</evidence>
<protein>
    <recommendedName>
        <fullName evidence="8">DNA 3'-5' helicase</fullName>
        <ecNumber evidence="8">5.6.2.4</ecNumber>
    </recommendedName>
</protein>
<evidence type="ECO:0000256" key="2">
    <source>
        <dbReference type="ARBA" id="ARBA00022741"/>
    </source>
</evidence>
<evidence type="ECO:0000256" key="3">
    <source>
        <dbReference type="ARBA" id="ARBA00022801"/>
    </source>
</evidence>
<dbReference type="InterPro" id="IPR014001">
    <property type="entry name" value="Helicase_ATP-bd"/>
</dbReference>
<dbReference type="SUPFAM" id="SSF52540">
    <property type="entry name" value="P-loop containing nucleoside triphosphate hydrolases"/>
    <property type="match status" value="1"/>
</dbReference>
<proteinExistence type="inferred from homology"/>
<dbReference type="PANTHER" id="PTHR11274">
    <property type="entry name" value="RAD25/XP-B DNA REPAIR HELICASE"/>
    <property type="match status" value="1"/>
</dbReference>
<dbReference type="InterPro" id="IPR001650">
    <property type="entry name" value="Helicase_C-like"/>
</dbReference>
<dbReference type="OrthoDB" id="9802848at2"/>
<gene>
    <name evidence="12" type="ordered locus">Isop_1830</name>
</gene>
<keyword evidence="2" id="KW-0547">Nucleotide-binding</keyword>
<dbReference type="GO" id="GO:0005524">
    <property type="term" value="F:ATP binding"/>
    <property type="evidence" value="ECO:0007669"/>
    <property type="project" value="UniProtKB-KW"/>
</dbReference>
<comment type="similarity">
    <text evidence="1">Belongs to the helicase family. RAD25/XPB subfamily.</text>
</comment>
<dbReference type="Pfam" id="PF04851">
    <property type="entry name" value="ResIII"/>
    <property type="match status" value="1"/>
</dbReference>
<reference key="1">
    <citation type="submission" date="2010-11" db="EMBL/GenBank/DDBJ databases">
        <title>The complete sequence of chromosome of Isophaera pallida ATCC 43644.</title>
        <authorList>
            <consortium name="US DOE Joint Genome Institute (JGI-PGF)"/>
            <person name="Lucas S."/>
            <person name="Copeland A."/>
            <person name="Lapidus A."/>
            <person name="Bruce D."/>
            <person name="Goodwin L."/>
            <person name="Pitluck S."/>
            <person name="Kyrpides N."/>
            <person name="Mavromatis K."/>
            <person name="Pagani I."/>
            <person name="Ivanova N."/>
            <person name="Saunders E."/>
            <person name="Brettin T."/>
            <person name="Detter J.C."/>
            <person name="Han C."/>
            <person name="Tapia R."/>
            <person name="Land M."/>
            <person name="Hauser L."/>
            <person name="Markowitz V."/>
            <person name="Cheng J.-F."/>
            <person name="Hugenholtz P."/>
            <person name="Woyke T."/>
            <person name="Wu D."/>
            <person name="Eisen J.A."/>
        </authorList>
    </citation>
    <scope>NUCLEOTIDE SEQUENCE</scope>
    <source>
        <strain>ATCC 43644</strain>
    </source>
</reference>
<dbReference type="InterPro" id="IPR032830">
    <property type="entry name" value="XPB/Ssl2_N"/>
</dbReference>
<dbReference type="SMART" id="SM00490">
    <property type="entry name" value="HELICc"/>
    <property type="match status" value="1"/>
</dbReference>
<dbReference type="Pfam" id="PF13625">
    <property type="entry name" value="Helicase_C_3"/>
    <property type="match status" value="1"/>
</dbReference>
<feature type="domain" description="Helicase ATP-binding" evidence="10">
    <location>
        <begin position="202"/>
        <end position="360"/>
    </location>
</feature>
<evidence type="ECO:0000256" key="8">
    <source>
        <dbReference type="ARBA" id="ARBA00034808"/>
    </source>
</evidence>
<reference evidence="12 13" key="2">
    <citation type="journal article" date="2011" name="Stand. Genomic Sci.">
        <title>Complete genome sequence of Isosphaera pallida type strain (IS1B).</title>
        <authorList>
            <consortium name="US DOE Joint Genome Institute (JGI-PGF)"/>
            <person name="Goker M."/>
            <person name="Cleland D."/>
            <person name="Saunders E."/>
            <person name="Lapidus A."/>
            <person name="Nolan M."/>
            <person name="Lucas S."/>
            <person name="Hammon N."/>
            <person name="Deshpande S."/>
            <person name="Cheng J.F."/>
            <person name="Tapia R."/>
            <person name="Han C."/>
            <person name="Goodwin L."/>
            <person name="Pitluck S."/>
            <person name="Liolios K."/>
            <person name="Pagani I."/>
            <person name="Ivanova N."/>
            <person name="Mavromatis K."/>
            <person name="Pati A."/>
            <person name="Chen A."/>
            <person name="Palaniappan K."/>
            <person name="Land M."/>
            <person name="Hauser L."/>
            <person name="Chang Y.J."/>
            <person name="Jeffries C.D."/>
            <person name="Detter J.C."/>
            <person name="Beck B."/>
            <person name="Woyke T."/>
            <person name="Bristow J."/>
            <person name="Eisen J.A."/>
            <person name="Markowitz V."/>
            <person name="Hugenholtz P."/>
            <person name="Kyrpides N.C."/>
            <person name="Klenk H.P."/>
        </authorList>
    </citation>
    <scope>NUCLEOTIDE SEQUENCE [LARGE SCALE GENOMIC DNA]</scope>
    <source>
        <strain evidence="13">ATCC 43644 / DSM 9630 / IS1B</strain>
    </source>
</reference>
<dbReference type="KEGG" id="ipa:Isop_1830"/>
<evidence type="ECO:0000256" key="7">
    <source>
        <dbReference type="ARBA" id="ARBA00034617"/>
    </source>
</evidence>
<keyword evidence="5" id="KW-0067">ATP-binding</keyword>
<dbReference type="InterPro" id="IPR006935">
    <property type="entry name" value="Helicase/UvrB_N"/>
</dbReference>
<dbReference type="InterPro" id="IPR032438">
    <property type="entry name" value="ERCC3_RAD25_C"/>
</dbReference>
<evidence type="ECO:0000256" key="6">
    <source>
        <dbReference type="ARBA" id="ARBA00023235"/>
    </source>
</evidence>